<evidence type="ECO:0000256" key="9">
    <source>
        <dbReference type="ARBA" id="ARBA00060766"/>
    </source>
</evidence>
<accession>A0A7J6WH57</accession>
<evidence type="ECO:0000256" key="6">
    <source>
        <dbReference type="ARBA" id="ARBA00023136"/>
    </source>
</evidence>
<organism evidence="11 12">
    <name type="scientific">Thalictrum thalictroides</name>
    <name type="common">Rue-anemone</name>
    <name type="synonym">Anemone thalictroides</name>
    <dbReference type="NCBI Taxonomy" id="46969"/>
    <lineage>
        <taxon>Eukaryota</taxon>
        <taxon>Viridiplantae</taxon>
        <taxon>Streptophyta</taxon>
        <taxon>Embryophyta</taxon>
        <taxon>Tracheophyta</taxon>
        <taxon>Spermatophyta</taxon>
        <taxon>Magnoliopsida</taxon>
        <taxon>Ranunculales</taxon>
        <taxon>Ranunculaceae</taxon>
        <taxon>Thalictroideae</taxon>
        <taxon>Thalictrum</taxon>
    </lineage>
</organism>
<keyword evidence="3" id="KW-0808">Transferase</keyword>
<comment type="similarity">
    <text evidence="9">Belongs to the glycosyltransferase 2 family. Plant cellulose synthase-like E subfamily.</text>
</comment>
<dbReference type="GO" id="GO:0071555">
    <property type="term" value="P:cell wall organization"/>
    <property type="evidence" value="ECO:0007669"/>
    <property type="project" value="UniProtKB-KW"/>
</dbReference>
<evidence type="ECO:0000313" key="12">
    <source>
        <dbReference type="Proteomes" id="UP000554482"/>
    </source>
</evidence>
<dbReference type="AlphaFoldDB" id="A0A7J6WH57"/>
<comment type="subcellular location">
    <subcellularLocation>
        <location evidence="1">Endomembrane system</location>
        <topology evidence="1">Multi-pass membrane protein</topology>
    </subcellularLocation>
</comment>
<keyword evidence="6" id="KW-0472">Membrane</keyword>
<protein>
    <submittedName>
        <fullName evidence="11">Cellulose synthase-like protein e6</fullName>
    </submittedName>
</protein>
<keyword evidence="5" id="KW-1133">Transmembrane helix</keyword>
<evidence type="ECO:0000256" key="5">
    <source>
        <dbReference type="ARBA" id="ARBA00022989"/>
    </source>
</evidence>
<dbReference type="GO" id="GO:0016020">
    <property type="term" value="C:membrane"/>
    <property type="evidence" value="ECO:0007669"/>
    <property type="project" value="InterPro"/>
</dbReference>
<keyword evidence="7" id="KW-0961">Cell wall biogenesis/degradation</keyword>
<evidence type="ECO:0000256" key="2">
    <source>
        <dbReference type="ARBA" id="ARBA00022676"/>
    </source>
</evidence>
<dbReference type="Gene3D" id="3.90.550.10">
    <property type="entry name" value="Spore Coat Polysaccharide Biosynthesis Protein SpsA, Chain A"/>
    <property type="match status" value="1"/>
</dbReference>
<dbReference type="PANTHER" id="PTHR13301">
    <property type="entry name" value="X-BOX TRANSCRIPTION FACTOR-RELATED"/>
    <property type="match status" value="1"/>
</dbReference>
<proteinExistence type="inferred from homology"/>
<dbReference type="Proteomes" id="UP000554482">
    <property type="component" value="Unassembled WGS sequence"/>
</dbReference>
<comment type="caution">
    <text evidence="11">The sequence shown here is derived from an EMBL/GenBank/DDBJ whole genome shotgun (WGS) entry which is preliminary data.</text>
</comment>
<sequence>MEHRIETTAKLGRIPEEIRTKHKGFSEWNSVSSQCDHQTILQVLIDRRNSNAVDIDGSALPTLVYLSREKGPNHHHNFKAGAMNALIRVSSKISHGKIILNVDCDMYSNNSESVRDALCFFMDEQKGHVIAFVQFPQSFDNIPKNDIYSSFMTTTYAVDFHGMDGYGGPLYIGTGCFHRRETLCGRRYSENYKFEYKGSVVNQVQESASEVERTGKILADCAFEKGTQWGKEMGLKYGCPAEDVITGL</sequence>
<comment type="function">
    <text evidence="8">Thought to be a Golgi-localized beta-glycan synthase that polymerize the backbones of noncellulosic polysaccharides (hemicelluloses) of plant cell wall.</text>
</comment>
<dbReference type="Pfam" id="PF03552">
    <property type="entry name" value="Cellulose_synt"/>
    <property type="match status" value="1"/>
</dbReference>
<keyword evidence="12" id="KW-1185">Reference proteome</keyword>
<dbReference type="GO" id="GO:0012505">
    <property type="term" value="C:endomembrane system"/>
    <property type="evidence" value="ECO:0007669"/>
    <property type="project" value="UniProtKB-SubCell"/>
</dbReference>
<dbReference type="FunFam" id="3.90.550.10:FF:000112">
    <property type="entry name" value="Cellulose synthase-like protein E1"/>
    <property type="match status" value="1"/>
</dbReference>
<gene>
    <name evidence="11" type="ORF">FRX31_013637</name>
</gene>
<feature type="binding site" evidence="10">
    <location>
        <position position="103"/>
    </location>
    <ligand>
        <name>Mn(2+)</name>
        <dbReference type="ChEBI" id="CHEBI:29035"/>
    </ligand>
</feature>
<keyword evidence="2" id="KW-0328">Glycosyltransferase</keyword>
<dbReference type="GO" id="GO:0030244">
    <property type="term" value="P:cellulose biosynthetic process"/>
    <property type="evidence" value="ECO:0007669"/>
    <property type="project" value="InterPro"/>
</dbReference>
<dbReference type="GO" id="GO:0016760">
    <property type="term" value="F:cellulose synthase (UDP-forming) activity"/>
    <property type="evidence" value="ECO:0007669"/>
    <property type="project" value="InterPro"/>
</dbReference>
<dbReference type="OrthoDB" id="72851at2759"/>
<evidence type="ECO:0000256" key="8">
    <source>
        <dbReference type="ARBA" id="ARBA00037405"/>
    </source>
</evidence>
<evidence type="ECO:0000256" key="10">
    <source>
        <dbReference type="PIRSR" id="PIRSR605150-3"/>
    </source>
</evidence>
<reference evidence="11 12" key="1">
    <citation type="submission" date="2020-06" db="EMBL/GenBank/DDBJ databases">
        <title>Transcriptomic and genomic resources for Thalictrum thalictroides and T. hernandezii: Facilitating candidate gene discovery in an emerging model plant lineage.</title>
        <authorList>
            <person name="Arias T."/>
            <person name="Riano-Pachon D.M."/>
            <person name="Di Stilio V.S."/>
        </authorList>
    </citation>
    <scope>NUCLEOTIDE SEQUENCE [LARGE SCALE GENOMIC DNA]</scope>
    <source>
        <strain evidence="12">cv. WT478/WT964</strain>
        <tissue evidence="11">Leaves</tissue>
    </source>
</reference>
<dbReference type="InterPro" id="IPR005150">
    <property type="entry name" value="Cellulose_synth"/>
</dbReference>
<keyword evidence="4" id="KW-0812">Transmembrane</keyword>
<evidence type="ECO:0000256" key="4">
    <source>
        <dbReference type="ARBA" id="ARBA00022692"/>
    </source>
</evidence>
<evidence type="ECO:0000256" key="3">
    <source>
        <dbReference type="ARBA" id="ARBA00022679"/>
    </source>
</evidence>
<evidence type="ECO:0000256" key="7">
    <source>
        <dbReference type="ARBA" id="ARBA00023316"/>
    </source>
</evidence>
<dbReference type="EMBL" id="JABWDY010015535">
    <property type="protein sequence ID" value="KAF5196774.1"/>
    <property type="molecule type" value="Genomic_DNA"/>
</dbReference>
<feature type="binding site" evidence="10">
    <location>
        <position position="79"/>
    </location>
    <ligand>
        <name>Mn(2+)</name>
        <dbReference type="ChEBI" id="CHEBI:29035"/>
    </ligand>
</feature>
<evidence type="ECO:0000313" key="11">
    <source>
        <dbReference type="EMBL" id="KAF5196774.1"/>
    </source>
</evidence>
<dbReference type="InterPro" id="IPR029044">
    <property type="entry name" value="Nucleotide-diphossugar_trans"/>
</dbReference>
<name>A0A7J6WH57_THATH</name>
<evidence type="ECO:0000256" key="1">
    <source>
        <dbReference type="ARBA" id="ARBA00004127"/>
    </source>
</evidence>